<protein>
    <submittedName>
        <fullName evidence="1">Uncharacterized protein</fullName>
    </submittedName>
</protein>
<dbReference type="Proteomes" id="UP001230188">
    <property type="component" value="Unassembled WGS sequence"/>
</dbReference>
<dbReference type="InterPro" id="IPR012674">
    <property type="entry name" value="Calycin"/>
</dbReference>
<keyword evidence="2" id="KW-1185">Reference proteome</keyword>
<dbReference type="EMBL" id="JAQMWT010000284">
    <property type="protein sequence ID" value="KAJ8606251.1"/>
    <property type="molecule type" value="Genomic_DNA"/>
</dbReference>
<proteinExistence type="predicted"/>
<sequence>MLNTTRSVFWADEDGSVPVAMAVRRMDTVKAIEGKYDNVETTGFDEYLKLAGMPSVVAATMNTFFRTGTMTFKAIDNGMTVTMPTAFSKMTTTWKFGVAVLNKAPDGTPITFTMVTTDNGLEITGVMEKKPQMMPYAITISKPKDGVLYYKCITGPKPVVMTKKLVRAKK</sequence>
<gene>
    <name evidence="1" type="ORF">CTAYLR_010570</name>
</gene>
<dbReference type="Gene3D" id="2.40.128.20">
    <property type="match status" value="1"/>
</dbReference>
<evidence type="ECO:0000313" key="2">
    <source>
        <dbReference type="Proteomes" id="UP001230188"/>
    </source>
</evidence>
<comment type="caution">
    <text evidence="1">The sequence shown here is derived from an EMBL/GenBank/DDBJ whole genome shotgun (WGS) entry which is preliminary data.</text>
</comment>
<dbReference type="AlphaFoldDB" id="A0AAD7XKG0"/>
<evidence type="ECO:0000313" key="1">
    <source>
        <dbReference type="EMBL" id="KAJ8606251.1"/>
    </source>
</evidence>
<dbReference type="SUPFAM" id="SSF50814">
    <property type="entry name" value="Lipocalins"/>
    <property type="match status" value="1"/>
</dbReference>
<organism evidence="1 2">
    <name type="scientific">Chrysophaeum taylorii</name>
    <dbReference type="NCBI Taxonomy" id="2483200"/>
    <lineage>
        <taxon>Eukaryota</taxon>
        <taxon>Sar</taxon>
        <taxon>Stramenopiles</taxon>
        <taxon>Ochrophyta</taxon>
        <taxon>Pelagophyceae</taxon>
        <taxon>Pelagomonadales</taxon>
        <taxon>Pelagomonadaceae</taxon>
        <taxon>Chrysophaeum</taxon>
    </lineage>
</organism>
<name>A0AAD7XKG0_9STRA</name>
<accession>A0AAD7XKG0</accession>
<reference evidence="1" key="1">
    <citation type="submission" date="2023-01" db="EMBL/GenBank/DDBJ databases">
        <title>Metagenome sequencing of chrysophaentin producing Chrysophaeum taylorii.</title>
        <authorList>
            <person name="Davison J."/>
            <person name="Bewley C."/>
        </authorList>
    </citation>
    <scope>NUCLEOTIDE SEQUENCE</scope>
    <source>
        <strain evidence="1">NIES-1699</strain>
    </source>
</reference>